<proteinExistence type="predicted"/>
<reference evidence="1" key="1">
    <citation type="journal article" date="2020" name="Stud. Mycol.">
        <title>101 Dothideomycetes genomes: a test case for predicting lifestyles and emergence of pathogens.</title>
        <authorList>
            <person name="Haridas S."/>
            <person name="Albert R."/>
            <person name="Binder M."/>
            <person name="Bloem J."/>
            <person name="Labutti K."/>
            <person name="Salamov A."/>
            <person name="Andreopoulos B."/>
            <person name="Baker S."/>
            <person name="Barry K."/>
            <person name="Bills G."/>
            <person name="Bluhm B."/>
            <person name="Cannon C."/>
            <person name="Castanera R."/>
            <person name="Culley D."/>
            <person name="Daum C."/>
            <person name="Ezra D."/>
            <person name="Gonzalez J."/>
            <person name="Henrissat B."/>
            <person name="Kuo A."/>
            <person name="Liang C."/>
            <person name="Lipzen A."/>
            <person name="Lutzoni F."/>
            <person name="Magnuson J."/>
            <person name="Mondo S."/>
            <person name="Nolan M."/>
            <person name="Ohm R."/>
            <person name="Pangilinan J."/>
            <person name="Park H.-J."/>
            <person name="Ramirez L."/>
            <person name="Alfaro M."/>
            <person name="Sun H."/>
            <person name="Tritt A."/>
            <person name="Yoshinaga Y."/>
            <person name="Zwiers L.-H."/>
            <person name="Turgeon B."/>
            <person name="Goodwin S."/>
            <person name="Spatafora J."/>
            <person name="Crous P."/>
            <person name="Grigoriev I."/>
        </authorList>
    </citation>
    <scope>NUCLEOTIDE SEQUENCE</scope>
    <source>
        <strain evidence="1">CBS 122681</strain>
    </source>
</reference>
<keyword evidence="2" id="KW-1185">Reference proteome</keyword>
<accession>A0A6A6T9B0</accession>
<evidence type="ECO:0000313" key="1">
    <source>
        <dbReference type="EMBL" id="KAF2656565.1"/>
    </source>
</evidence>
<organism evidence="1 2">
    <name type="scientific">Lophiostoma macrostomum CBS 122681</name>
    <dbReference type="NCBI Taxonomy" id="1314788"/>
    <lineage>
        <taxon>Eukaryota</taxon>
        <taxon>Fungi</taxon>
        <taxon>Dikarya</taxon>
        <taxon>Ascomycota</taxon>
        <taxon>Pezizomycotina</taxon>
        <taxon>Dothideomycetes</taxon>
        <taxon>Pleosporomycetidae</taxon>
        <taxon>Pleosporales</taxon>
        <taxon>Lophiostomataceae</taxon>
        <taxon>Lophiostoma</taxon>
    </lineage>
</organism>
<evidence type="ECO:0008006" key="3">
    <source>
        <dbReference type="Google" id="ProtNLM"/>
    </source>
</evidence>
<dbReference type="CDD" id="cd12148">
    <property type="entry name" value="fungal_TF_MHR"/>
    <property type="match status" value="1"/>
</dbReference>
<sequence>MQSNRYLVSYLLRQIWILEERNQGRENGDVLLRHAMLAIRQKHEDLRKKQTAHEELFDLLKTMPETDAMDVLHRIRAGGDAQDILNHVKEGNLLMQLSLVPENRRRYELPRSRDMPAFTLVPSNAYLASLIYGTTFRVSDTRNSSSLLSDPNAYEDYSPYPKPYHAAEMADSLLQKAIPSQWTAVSSDNEFLRQLLSAYFMHQHLSHFYFHKDLFIEDLADGRTKFCYRLLVNAVLAAGCQSLSQIPDRYKFWLPHNLGYRFLAEAKRLWETETFDGKSRITTAQAACVLNNITDLNGMDKVRAFYYREALAMMKRMNLFNAHVEGESKRAFKGRLFTAWAFFSWSMMNTYHFFQPPDIRDPPITPLPGPVRFPEWYGEAWLQYGNSGRQRPVHLGCIMQTRCALHRIMNDIGYSTFREDKESPDQPPISLSQALEFKAQLETCFTFSTEYHKTIATLFQPHLSTSVLAPNEAQNPSAHILHDARIALETLLRLYYLRHTFDSLNSMLFPIITLTYGLAIGDLNHSSFDFIPRDALHSTLILSAKYMESQGRCYYLANLVRLAMKSRMRAEDV</sequence>
<dbReference type="AlphaFoldDB" id="A0A6A6T9B0"/>
<protein>
    <recommendedName>
        <fullName evidence="3">Transcription factor domain-containing protein</fullName>
    </recommendedName>
</protein>
<gene>
    <name evidence="1" type="ORF">K491DRAFT_767645</name>
</gene>
<evidence type="ECO:0000313" key="2">
    <source>
        <dbReference type="Proteomes" id="UP000799324"/>
    </source>
</evidence>
<dbReference type="Proteomes" id="UP000799324">
    <property type="component" value="Unassembled WGS sequence"/>
</dbReference>
<dbReference type="PANTHER" id="PTHR47256">
    <property type="entry name" value="ZN(II)2CYS6 TRANSCRIPTION FACTOR (EUROFUNG)-RELATED"/>
    <property type="match status" value="1"/>
</dbReference>
<dbReference type="EMBL" id="MU004334">
    <property type="protein sequence ID" value="KAF2656565.1"/>
    <property type="molecule type" value="Genomic_DNA"/>
</dbReference>
<name>A0A6A6T9B0_9PLEO</name>
<dbReference type="PANTHER" id="PTHR47256:SF1">
    <property type="entry name" value="ZN(II)2CYS6 TRANSCRIPTION FACTOR (EUROFUNG)"/>
    <property type="match status" value="1"/>
</dbReference>
<dbReference type="OrthoDB" id="426882at2759"/>
<dbReference type="InterPro" id="IPR053187">
    <property type="entry name" value="Notoamide_regulator"/>
</dbReference>